<comment type="caution">
    <text evidence="6">The sequence shown here is derived from an EMBL/GenBank/DDBJ whole genome shotgun (WGS) entry which is preliminary data.</text>
</comment>
<dbReference type="InterPro" id="IPR050090">
    <property type="entry name" value="Tyrosine_recombinase_XerCD"/>
</dbReference>
<dbReference type="InterPro" id="IPR002104">
    <property type="entry name" value="Integrase_catalytic"/>
</dbReference>
<dbReference type="PANTHER" id="PTHR30349">
    <property type="entry name" value="PHAGE INTEGRASE-RELATED"/>
    <property type="match status" value="1"/>
</dbReference>
<dbReference type="PROSITE" id="PS51898">
    <property type="entry name" value="TYR_RECOMBINASE"/>
    <property type="match status" value="1"/>
</dbReference>
<gene>
    <name evidence="6" type="ORF">C5F51_36245</name>
</gene>
<feature type="region of interest" description="Disordered" evidence="4">
    <location>
        <begin position="17"/>
        <end position="36"/>
    </location>
</feature>
<dbReference type="InterPro" id="IPR010998">
    <property type="entry name" value="Integrase_recombinase_N"/>
</dbReference>
<evidence type="ECO:0000313" key="7">
    <source>
        <dbReference type="Proteomes" id="UP000238356"/>
    </source>
</evidence>
<proteinExistence type="inferred from homology"/>
<comment type="similarity">
    <text evidence="1">Belongs to the 'phage' integrase family.</text>
</comment>
<feature type="domain" description="Tyr recombinase" evidence="5">
    <location>
        <begin position="169"/>
        <end position="354"/>
    </location>
</feature>
<evidence type="ECO:0000256" key="1">
    <source>
        <dbReference type="ARBA" id="ARBA00008857"/>
    </source>
</evidence>
<protein>
    <submittedName>
        <fullName evidence="6">Site-specific integrase</fullName>
    </submittedName>
</protein>
<dbReference type="Gene3D" id="1.10.443.10">
    <property type="entry name" value="Intergrase catalytic core"/>
    <property type="match status" value="1"/>
</dbReference>
<keyword evidence="2" id="KW-0238">DNA-binding</keyword>
<dbReference type="CDD" id="cd01189">
    <property type="entry name" value="INT_ICEBs1_C_like"/>
    <property type="match status" value="1"/>
</dbReference>
<sequence>MMASKRRRFGNIRKLPSGRYQASFPGPNGKRQNAPHTFRTRTDADRYLVQVETDISRGTWLDDGVGRQRFVEYAKEYLRHSPDIGPRWEETCLRNLRLHMTMLHDMPLAAISPAVVRQWYAEAMAGTGGRTSIAQSYRFLRAVMNNAVRERAISANPCQIRGAGADKAKERPIATPAKVDALMEAITPRYRAAVLLAAWCELRRGELCALRTTDVNVDEGVIWVFKNRVELLESPVKFDKDPKTQAGVRPIAVPPHILPYLRAHKQEWAGPDRFFVGRDGLPMRGNAISQAFNRAKKIIGFEGSFHDLRHTGQSLSAASGATLADLKKRAGHASDAAASRYLHAVAGRDREIAKRLSELAARGDAALLPPGIYMQ</sequence>
<reference evidence="6 7" key="1">
    <citation type="submission" date="2018-02" db="EMBL/GenBank/DDBJ databases">
        <title>8 Nocardia nova and 1 Nocardia cyriacigeorgica strain used for evolution to TMP-SMX.</title>
        <authorList>
            <person name="Mehta H."/>
            <person name="Weng J."/>
            <person name="Shamoo Y."/>
        </authorList>
    </citation>
    <scope>NUCLEOTIDE SEQUENCE [LARGE SCALE GENOMIC DNA]</scope>
    <source>
        <strain evidence="6 7">BAA2227</strain>
    </source>
</reference>
<evidence type="ECO:0000256" key="2">
    <source>
        <dbReference type="ARBA" id="ARBA00023125"/>
    </source>
</evidence>
<dbReference type="InterPro" id="IPR011010">
    <property type="entry name" value="DNA_brk_join_enz"/>
</dbReference>
<accession>A0A2S5ZUK7</accession>
<dbReference type="InterPro" id="IPR058717">
    <property type="entry name" value="Phage_L5_Integrase_N"/>
</dbReference>
<evidence type="ECO:0000259" key="5">
    <source>
        <dbReference type="PROSITE" id="PS51898"/>
    </source>
</evidence>
<dbReference type="Gene3D" id="1.10.150.130">
    <property type="match status" value="1"/>
</dbReference>
<keyword evidence="3" id="KW-0233">DNA recombination</keyword>
<dbReference type="AlphaFoldDB" id="A0A2S5ZUK7"/>
<evidence type="ECO:0000256" key="4">
    <source>
        <dbReference type="SAM" id="MobiDB-lite"/>
    </source>
</evidence>
<dbReference type="PANTHER" id="PTHR30349:SF64">
    <property type="entry name" value="PROPHAGE INTEGRASE INTD-RELATED"/>
    <property type="match status" value="1"/>
</dbReference>
<evidence type="ECO:0000313" key="6">
    <source>
        <dbReference type="EMBL" id="PPJ18755.1"/>
    </source>
</evidence>
<dbReference type="GO" id="GO:0015074">
    <property type="term" value="P:DNA integration"/>
    <property type="evidence" value="ECO:0007669"/>
    <property type="project" value="InterPro"/>
</dbReference>
<keyword evidence="7" id="KW-1185">Reference proteome</keyword>
<organism evidence="6 7">
    <name type="scientific">Nocardia nova</name>
    <dbReference type="NCBI Taxonomy" id="37330"/>
    <lineage>
        <taxon>Bacteria</taxon>
        <taxon>Bacillati</taxon>
        <taxon>Actinomycetota</taxon>
        <taxon>Actinomycetes</taxon>
        <taxon>Mycobacteriales</taxon>
        <taxon>Nocardiaceae</taxon>
        <taxon>Nocardia</taxon>
    </lineage>
</organism>
<dbReference type="Pfam" id="PF26003">
    <property type="entry name" value="Integrase_N_phage"/>
    <property type="match status" value="1"/>
</dbReference>
<dbReference type="InterPro" id="IPR013762">
    <property type="entry name" value="Integrase-like_cat_sf"/>
</dbReference>
<dbReference type="SUPFAM" id="SSF56349">
    <property type="entry name" value="DNA breaking-rejoining enzymes"/>
    <property type="match status" value="1"/>
</dbReference>
<dbReference type="GO" id="GO:0003677">
    <property type="term" value="F:DNA binding"/>
    <property type="evidence" value="ECO:0007669"/>
    <property type="project" value="UniProtKB-KW"/>
</dbReference>
<name>A0A2S5ZUK7_9NOCA</name>
<dbReference type="Pfam" id="PF00589">
    <property type="entry name" value="Phage_integrase"/>
    <property type="match status" value="1"/>
</dbReference>
<dbReference type="Proteomes" id="UP000238356">
    <property type="component" value="Unassembled WGS sequence"/>
</dbReference>
<dbReference type="GO" id="GO:0006310">
    <property type="term" value="P:DNA recombination"/>
    <property type="evidence" value="ECO:0007669"/>
    <property type="project" value="UniProtKB-KW"/>
</dbReference>
<dbReference type="EMBL" id="PSZD01000055">
    <property type="protein sequence ID" value="PPJ18755.1"/>
    <property type="molecule type" value="Genomic_DNA"/>
</dbReference>
<evidence type="ECO:0000256" key="3">
    <source>
        <dbReference type="ARBA" id="ARBA00023172"/>
    </source>
</evidence>